<dbReference type="OrthoDB" id="411457at2759"/>
<gene>
    <name evidence="2" type="ORF">SNEC2469_LOCUS28753</name>
</gene>
<protein>
    <submittedName>
        <fullName evidence="2">Uncharacterized protein</fullName>
    </submittedName>
</protein>
<evidence type="ECO:0000256" key="1">
    <source>
        <dbReference type="SAM" id="MobiDB-lite"/>
    </source>
</evidence>
<dbReference type="EMBL" id="CAJNJA010063164">
    <property type="protein sequence ID" value="CAE7878679.1"/>
    <property type="molecule type" value="Genomic_DNA"/>
</dbReference>
<sequence>MAAPSRVAADGWGRPSRVRGDTSGHERHVATQRLAKRSGRIHDKVKAAAIGGVNGLGSAGEQAGSRARCVVVAIGSRAEPASLGTALSHDAAADFYVITISSPHFSDSHQAYRDSAAQAKCHRASKCSRVVWSSPELCPHRTYPCIQHGIRPIPAQLVTVELLGSERPPSLQPVPNDHFGEKDASPVLLQKTAPTKSADDSSVKLFPALGSLVQFNEGPRVSAVQNSFGVVTGVSSVDVTVTLAGGARVENVRPDDFVLTSLDEVPGGQEERNRLEELMLIHVPTSLKQTAAQAAPDPPAHYAPLAEGTQSQHQAKSIKVVLGRSWKARTIGTKSPDIELSLAGALAHTTSAFRDQDADPWQEEAAGVRCVRDWINSMFSVDQRQHTQYVELFNLASLVDSKVRDAGSPAQVLSMIGQCDTCEIALRRLASWIHEKRTGDKDAAQSMLAVKPSSFASDIAPSWLVTEASTYSQSEYKRKERARAQWTESTKGKGKKGELPTHDYELLQRYLGCDAASFPLQFASVSSGTAHHAAEDVLLRQLWRKAKLEREGRRQYRADAGTSGRSAAAELVNARFQNGYCRILKSPSQVPLRASLVAEPNDDTFVDMLTALPQVEADFYAQEANCIDWTGKSRVIQNELEEQYGFVSGSYDEY</sequence>
<evidence type="ECO:0000313" key="2">
    <source>
        <dbReference type="EMBL" id="CAE7878679.1"/>
    </source>
</evidence>
<accession>A0A813AU75</accession>
<feature type="region of interest" description="Disordered" evidence="1">
    <location>
        <begin position="289"/>
        <end position="310"/>
    </location>
</feature>
<name>A0A813AU75_9DINO</name>
<reference evidence="2" key="1">
    <citation type="submission" date="2021-02" db="EMBL/GenBank/DDBJ databases">
        <authorList>
            <person name="Dougan E. K."/>
            <person name="Rhodes N."/>
            <person name="Thang M."/>
            <person name="Chan C."/>
        </authorList>
    </citation>
    <scope>NUCLEOTIDE SEQUENCE</scope>
</reference>
<proteinExistence type="predicted"/>
<feature type="compositionally biased region" description="Basic and acidic residues" evidence="1">
    <location>
        <begin position="18"/>
        <end position="29"/>
    </location>
</feature>
<dbReference type="AlphaFoldDB" id="A0A813AU75"/>
<feature type="non-terminal residue" evidence="2">
    <location>
        <position position="654"/>
    </location>
</feature>
<feature type="region of interest" description="Disordered" evidence="1">
    <location>
        <begin position="1"/>
        <end position="40"/>
    </location>
</feature>
<evidence type="ECO:0000313" key="3">
    <source>
        <dbReference type="Proteomes" id="UP000601435"/>
    </source>
</evidence>
<organism evidence="2 3">
    <name type="scientific">Symbiodinium necroappetens</name>
    <dbReference type="NCBI Taxonomy" id="1628268"/>
    <lineage>
        <taxon>Eukaryota</taxon>
        <taxon>Sar</taxon>
        <taxon>Alveolata</taxon>
        <taxon>Dinophyceae</taxon>
        <taxon>Suessiales</taxon>
        <taxon>Symbiodiniaceae</taxon>
        <taxon>Symbiodinium</taxon>
    </lineage>
</organism>
<comment type="caution">
    <text evidence="2">The sequence shown here is derived from an EMBL/GenBank/DDBJ whole genome shotgun (WGS) entry which is preliminary data.</text>
</comment>
<keyword evidence="3" id="KW-1185">Reference proteome</keyword>
<dbReference type="Proteomes" id="UP000601435">
    <property type="component" value="Unassembled WGS sequence"/>
</dbReference>